<reference evidence="3 4" key="1">
    <citation type="submission" date="2019-07" db="EMBL/GenBank/DDBJ databases">
        <title>Draft genome assembly of a fouling barnacle, Amphibalanus amphitrite (Darwin, 1854): The first reference genome for Thecostraca.</title>
        <authorList>
            <person name="Kim W."/>
        </authorList>
    </citation>
    <scope>NUCLEOTIDE SEQUENCE [LARGE SCALE GENOMIC DNA]</scope>
    <source>
        <strain evidence="3">SNU_AA5</strain>
        <tissue evidence="3">Soma without cirri and trophi</tissue>
    </source>
</reference>
<name>A0A6A4VA83_AMPAM</name>
<evidence type="ECO:0000313" key="4">
    <source>
        <dbReference type="Proteomes" id="UP000440578"/>
    </source>
</evidence>
<evidence type="ECO:0000256" key="2">
    <source>
        <dbReference type="SAM" id="SignalP"/>
    </source>
</evidence>
<feature type="compositionally biased region" description="Pro residues" evidence="1">
    <location>
        <begin position="280"/>
        <end position="292"/>
    </location>
</feature>
<comment type="caution">
    <text evidence="3">The sequence shown here is derived from an EMBL/GenBank/DDBJ whole genome shotgun (WGS) entry which is preliminary data.</text>
</comment>
<evidence type="ECO:0000313" key="3">
    <source>
        <dbReference type="EMBL" id="KAF0287232.1"/>
    </source>
</evidence>
<keyword evidence="4" id="KW-1185">Reference proteome</keyword>
<accession>A0A6A4VA83</accession>
<protein>
    <submittedName>
        <fullName evidence="3">Uncharacterized protein</fullName>
    </submittedName>
</protein>
<evidence type="ECO:0000256" key="1">
    <source>
        <dbReference type="SAM" id="MobiDB-lite"/>
    </source>
</evidence>
<feature type="region of interest" description="Disordered" evidence="1">
    <location>
        <begin position="270"/>
        <end position="292"/>
    </location>
</feature>
<sequence>MAARAAVVVAVCVLLVGVHGFREPLACSIRCCTFSPRCLGATHMSCHCPDTNTVGAVSRDVNLDPLYPQMQLRSGDIPSTVQYIEIFPAQSVTIGPRALYDLYGLRDLTVRDVHSLEVLSDGLALPEAASLQTLRLDRIRQVTLRQDALSGRWPADAELEMHHIGNMHMEQRALHFEADGAGPRVLLENVADLHAKSDAFRATVKHLILVNVSMRACQPGTFRGKEHIYAEIGPNPVVADYADPRDSLAFRGERDEAAVERGQYAEIAPLVGDPELAERAPPPPSSPPPVGR</sequence>
<proteinExistence type="predicted"/>
<organism evidence="3 4">
    <name type="scientific">Amphibalanus amphitrite</name>
    <name type="common">Striped barnacle</name>
    <name type="synonym">Balanus amphitrite</name>
    <dbReference type="NCBI Taxonomy" id="1232801"/>
    <lineage>
        <taxon>Eukaryota</taxon>
        <taxon>Metazoa</taxon>
        <taxon>Ecdysozoa</taxon>
        <taxon>Arthropoda</taxon>
        <taxon>Crustacea</taxon>
        <taxon>Multicrustacea</taxon>
        <taxon>Cirripedia</taxon>
        <taxon>Thoracica</taxon>
        <taxon>Thoracicalcarea</taxon>
        <taxon>Balanomorpha</taxon>
        <taxon>Balanoidea</taxon>
        <taxon>Balanidae</taxon>
        <taxon>Amphibalaninae</taxon>
        <taxon>Amphibalanus</taxon>
    </lineage>
</organism>
<gene>
    <name evidence="3" type="ORF">FJT64_001488</name>
</gene>
<dbReference type="Proteomes" id="UP000440578">
    <property type="component" value="Unassembled WGS sequence"/>
</dbReference>
<dbReference type="AlphaFoldDB" id="A0A6A4VA83"/>
<keyword evidence="2" id="KW-0732">Signal</keyword>
<feature type="chain" id="PRO_5025676001" evidence="2">
    <location>
        <begin position="21"/>
        <end position="292"/>
    </location>
</feature>
<dbReference type="OrthoDB" id="6396429at2759"/>
<dbReference type="EMBL" id="VIIS01002208">
    <property type="protein sequence ID" value="KAF0287232.1"/>
    <property type="molecule type" value="Genomic_DNA"/>
</dbReference>
<feature type="signal peptide" evidence="2">
    <location>
        <begin position="1"/>
        <end position="20"/>
    </location>
</feature>